<dbReference type="AlphaFoldDB" id="M3EYG1"/>
<evidence type="ECO:0000256" key="1">
    <source>
        <dbReference type="SAM" id="MobiDB-lite"/>
    </source>
</evidence>
<dbReference type="EMBL" id="KB405078">
    <property type="protein sequence ID" value="EMF54263.1"/>
    <property type="molecule type" value="Genomic_DNA"/>
</dbReference>
<evidence type="ECO:0000313" key="2">
    <source>
        <dbReference type="EMBL" id="EMF54263.1"/>
    </source>
</evidence>
<sequence length="50" mass="5242">MRARPEVTAPLTRPAGVRSTVRPIPCGRCRPPSPSPTPSRGLPSSSGMCL</sequence>
<name>M3EYG1_9ACTN</name>
<evidence type="ECO:0000313" key="3">
    <source>
        <dbReference type="Proteomes" id="UP000030760"/>
    </source>
</evidence>
<feature type="compositionally biased region" description="Low complexity" evidence="1">
    <location>
        <begin position="38"/>
        <end position="50"/>
    </location>
</feature>
<reference evidence="3" key="1">
    <citation type="journal article" date="2013" name="Genome Announc.">
        <title>Draft Genome Sequence of Streptomyces bottropensis ATCC 25435, a Bottromycin-Producing Actinomycete.</title>
        <authorList>
            <person name="Zhang H."/>
            <person name="Zhou W."/>
            <person name="Zhuang Y."/>
            <person name="Liang X."/>
            <person name="Liu T."/>
        </authorList>
    </citation>
    <scope>NUCLEOTIDE SEQUENCE [LARGE SCALE GENOMIC DNA]</scope>
    <source>
        <strain evidence="3">ATCC 25435</strain>
    </source>
</reference>
<organism evidence="2 3">
    <name type="scientific">Streptomyces bottropensis ATCC 25435</name>
    <dbReference type="NCBI Taxonomy" id="1054862"/>
    <lineage>
        <taxon>Bacteria</taxon>
        <taxon>Bacillati</taxon>
        <taxon>Actinomycetota</taxon>
        <taxon>Actinomycetes</taxon>
        <taxon>Kitasatosporales</taxon>
        <taxon>Streptomycetaceae</taxon>
        <taxon>Streptomyces</taxon>
    </lineage>
</organism>
<accession>M3EYG1</accession>
<gene>
    <name evidence="2" type="ORF">SBD_3932</name>
</gene>
<proteinExistence type="predicted"/>
<feature type="region of interest" description="Disordered" evidence="1">
    <location>
        <begin position="1"/>
        <end position="50"/>
    </location>
</feature>
<dbReference type="Proteomes" id="UP000030760">
    <property type="component" value="Unassembled WGS sequence"/>
</dbReference>
<protein>
    <submittedName>
        <fullName evidence="2">Uncharacterized protein</fullName>
    </submittedName>
</protein>